<dbReference type="SUPFAM" id="SSF55785">
    <property type="entry name" value="PYP-like sensor domain (PAS domain)"/>
    <property type="match status" value="1"/>
</dbReference>
<feature type="domain" description="PAS" evidence="9">
    <location>
        <begin position="142"/>
        <end position="177"/>
    </location>
</feature>
<comment type="catalytic activity">
    <reaction evidence="1">
        <text>ATP + protein L-histidine = ADP + protein N-phospho-L-histidine.</text>
        <dbReference type="EC" id="2.7.13.3"/>
    </reaction>
</comment>
<dbReference type="InterPro" id="IPR000014">
    <property type="entry name" value="PAS"/>
</dbReference>
<evidence type="ECO:0000256" key="2">
    <source>
        <dbReference type="ARBA" id="ARBA00012438"/>
    </source>
</evidence>
<keyword evidence="7" id="KW-0472">Membrane</keyword>
<keyword evidence="11" id="KW-1185">Reference proteome</keyword>
<dbReference type="Gene3D" id="1.10.287.130">
    <property type="match status" value="1"/>
</dbReference>
<dbReference type="InterPro" id="IPR036890">
    <property type="entry name" value="HATPase_C_sf"/>
</dbReference>
<keyword evidence="7" id="KW-1133">Transmembrane helix</keyword>
<dbReference type="Gene3D" id="3.30.450.20">
    <property type="entry name" value="PAS domain"/>
    <property type="match status" value="1"/>
</dbReference>
<dbReference type="SMART" id="SM00388">
    <property type="entry name" value="HisKA"/>
    <property type="match status" value="1"/>
</dbReference>
<dbReference type="InterPro" id="IPR003594">
    <property type="entry name" value="HATPase_dom"/>
</dbReference>
<dbReference type="SUPFAM" id="SSF47384">
    <property type="entry name" value="Homodimeric domain of signal transducing histidine kinase"/>
    <property type="match status" value="1"/>
</dbReference>
<proteinExistence type="predicted"/>
<dbReference type="Gene3D" id="3.30.565.10">
    <property type="entry name" value="Histidine kinase-like ATPase, C-terminal domain"/>
    <property type="match status" value="1"/>
</dbReference>
<keyword evidence="3" id="KW-0597">Phosphoprotein</keyword>
<dbReference type="PANTHER" id="PTHR43711">
    <property type="entry name" value="TWO-COMPONENT HISTIDINE KINASE"/>
    <property type="match status" value="1"/>
</dbReference>
<protein>
    <recommendedName>
        <fullName evidence="2">histidine kinase</fullName>
        <ecNumber evidence="2">2.7.13.3</ecNumber>
    </recommendedName>
</protein>
<keyword evidence="5" id="KW-0418">Kinase</keyword>
<dbReference type="InterPro" id="IPR005467">
    <property type="entry name" value="His_kinase_dom"/>
</dbReference>
<evidence type="ECO:0000259" key="8">
    <source>
        <dbReference type="PROSITE" id="PS50109"/>
    </source>
</evidence>
<accession>A0A550J616</accession>
<gene>
    <name evidence="10" type="ORF">FL622_15560</name>
</gene>
<keyword evidence="6" id="KW-0902">Two-component regulatory system</keyword>
<dbReference type="PRINTS" id="PR00344">
    <property type="entry name" value="BCTRLSENSOR"/>
</dbReference>
<evidence type="ECO:0000256" key="6">
    <source>
        <dbReference type="ARBA" id="ARBA00023012"/>
    </source>
</evidence>
<dbReference type="Pfam" id="PF02518">
    <property type="entry name" value="HATPase_c"/>
    <property type="match status" value="1"/>
</dbReference>
<dbReference type="EMBL" id="VJVV01000015">
    <property type="protein sequence ID" value="TRO78708.1"/>
    <property type="molecule type" value="Genomic_DNA"/>
</dbReference>
<dbReference type="CDD" id="cd00075">
    <property type="entry name" value="HATPase"/>
    <property type="match status" value="1"/>
</dbReference>
<dbReference type="InterPro" id="IPR050736">
    <property type="entry name" value="Sensor_HK_Regulatory"/>
</dbReference>
<evidence type="ECO:0000313" key="11">
    <source>
        <dbReference type="Proteomes" id="UP000317155"/>
    </source>
</evidence>
<evidence type="ECO:0000256" key="4">
    <source>
        <dbReference type="ARBA" id="ARBA00022679"/>
    </source>
</evidence>
<sequence>MSQTPDLWRLLRAFLVGSLVVCGVFHLAEGRNDGIDFLHAYVFPLLVGGALGVAGFFLGRFRARRELFSRQEGLTRIMVMILSTLGGALLLVALSALQKVMAGFPLQPKAFIVPFVFGSGSGVLLGLYLQKIKTSLRQQTRSRRRLSLILRSLHDGVIVTDPSGRIELMNSASRELLPGIEALSAVETLELALPRLVCPLDKSRESLLSSDCPVLLATRQGGKVLRGKFASLHDADGADTGSVLVLQDVTFEHKIERLKSEFIIAAAHELKTPITVLSGFAEMLQDELLSPEQRQDGLRRIYENSWRLNHILDVLLDISCVDSGLPLPLERRIHPVAELLDDVREYCQGLSTNQRFDFSLIASDSRLDIDRVKVEQIFTSLVSNAVKFSPNPGVVRIMGQPEAGFYRFEVVDQGTGMNDEERCRVFDRFFRADASDTALGGIGLGMSLVKAIVEAHGGKISLESQPGLGTRVAFSLPLAQV</sequence>
<name>A0A550J616_9BACT</name>
<dbReference type="EC" id="2.7.13.3" evidence="2"/>
<feature type="transmembrane region" description="Helical" evidence="7">
    <location>
        <begin position="110"/>
        <end position="129"/>
    </location>
</feature>
<evidence type="ECO:0000256" key="7">
    <source>
        <dbReference type="SAM" id="Phobius"/>
    </source>
</evidence>
<evidence type="ECO:0000256" key="5">
    <source>
        <dbReference type="ARBA" id="ARBA00022777"/>
    </source>
</evidence>
<keyword evidence="4" id="KW-0808">Transferase</keyword>
<evidence type="ECO:0000256" key="3">
    <source>
        <dbReference type="ARBA" id="ARBA00022553"/>
    </source>
</evidence>
<feature type="domain" description="Histidine kinase" evidence="8">
    <location>
        <begin position="265"/>
        <end position="480"/>
    </location>
</feature>
<dbReference type="PANTHER" id="PTHR43711:SF1">
    <property type="entry name" value="HISTIDINE KINASE 1"/>
    <property type="match status" value="1"/>
</dbReference>
<comment type="caution">
    <text evidence="10">The sequence shown here is derived from an EMBL/GenBank/DDBJ whole genome shotgun (WGS) entry which is preliminary data.</text>
</comment>
<dbReference type="InterPro" id="IPR036097">
    <property type="entry name" value="HisK_dim/P_sf"/>
</dbReference>
<dbReference type="InterPro" id="IPR003661">
    <property type="entry name" value="HisK_dim/P_dom"/>
</dbReference>
<feature type="transmembrane region" description="Helical" evidence="7">
    <location>
        <begin position="7"/>
        <end position="28"/>
    </location>
</feature>
<dbReference type="SMART" id="SM00387">
    <property type="entry name" value="HATPase_c"/>
    <property type="match status" value="1"/>
</dbReference>
<dbReference type="Pfam" id="PF00512">
    <property type="entry name" value="HisKA"/>
    <property type="match status" value="1"/>
</dbReference>
<dbReference type="SUPFAM" id="SSF55874">
    <property type="entry name" value="ATPase domain of HSP90 chaperone/DNA topoisomerase II/histidine kinase"/>
    <property type="match status" value="1"/>
</dbReference>
<keyword evidence="7" id="KW-0812">Transmembrane</keyword>
<dbReference type="PROSITE" id="PS50109">
    <property type="entry name" value="HIS_KIN"/>
    <property type="match status" value="1"/>
</dbReference>
<dbReference type="InterPro" id="IPR004358">
    <property type="entry name" value="Sig_transdc_His_kin-like_C"/>
</dbReference>
<organism evidence="10 11">
    <name type="scientific">Trichloromonas acetexigens</name>
    <dbReference type="NCBI Taxonomy" id="38815"/>
    <lineage>
        <taxon>Bacteria</taxon>
        <taxon>Pseudomonadati</taxon>
        <taxon>Thermodesulfobacteriota</taxon>
        <taxon>Desulfuromonadia</taxon>
        <taxon>Desulfuromonadales</taxon>
        <taxon>Trichloromonadaceae</taxon>
        <taxon>Trichloromonas</taxon>
    </lineage>
</organism>
<dbReference type="OrthoDB" id="5342753at2"/>
<evidence type="ECO:0000313" key="10">
    <source>
        <dbReference type="EMBL" id="TRO78708.1"/>
    </source>
</evidence>
<evidence type="ECO:0000256" key="1">
    <source>
        <dbReference type="ARBA" id="ARBA00000085"/>
    </source>
</evidence>
<dbReference type="CDD" id="cd00082">
    <property type="entry name" value="HisKA"/>
    <property type="match status" value="1"/>
</dbReference>
<dbReference type="InterPro" id="IPR035965">
    <property type="entry name" value="PAS-like_dom_sf"/>
</dbReference>
<reference evidence="10 11" key="1">
    <citation type="submission" date="2019-07" db="EMBL/GenBank/DDBJ databases">
        <title>Insights of Desulfuromonas acetexigens electromicrobiology.</title>
        <authorList>
            <person name="Katuri K."/>
            <person name="Sapireddy V."/>
            <person name="Shaw D.R."/>
            <person name="Saikaly P."/>
        </authorList>
    </citation>
    <scope>NUCLEOTIDE SEQUENCE [LARGE SCALE GENOMIC DNA]</scope>
    <source>
        <strain evidence="10 11">2873</strain>
    </source>
</reference>
<dbReference type="AlphaFoldDB" id="A0A550J616"/>
<dbReference type="PROSITE" id="PS50112">
    <property type="entry name" value="PAS"/>
    <property type="match status" value="1"/>
</dbReference>
<dbReference type="Proteomes" id="UP000317155">
    <property type="component" value="Unassembled WGS sequence"/>
</dbReference>
<evidence type="ECO:0000259" key="9">
    <source>
        <dbReference type="PROSITE" id="PS50112"/>
    </source>
</evidence>
<feature type="transmembrane region" description="Helical" evidence="7">
    <location>
        <begin position="40"/>
        <end position="58"/>
    </location>
</feature>
<dbReference type="GO" id="GO:0000155">
    <property type="term" value="F:phosphorelay sensor kinase activity"/>
    <property type="evidence" value="ECO:0007669"/>
    <property type="project" value="InterPro"/>
</dbReference>
<feature type="transmembrane region" description="Helical" evidence="7">
    <location>
        <begin position="79"/>
        <end position="98"/>
    </location>
</feature>